<evidence type="ECO:0000256" key="3">
    <source>
        <dbReference type="ARBA" id="ARBA00022461"/>
    </source>
</evidence>
<dbReference type="Proteomes" id="UP000678393">
    <property type="component" value="Unassembled WGS sequence"/>
</dbReference>
<evidence type="ECO:0008006" key="15">
    <source>
        <dbReference type="Google" id="ProtNLM"/>
    </source>
</evidence>
<reference evidence="13" key="1">
    <citation type="submission" date="2021-04" db="EMBL/GenBank/DDBJ databases">
        <authorList>
            <consortium name="Molecular Ecology Group"/>
        </authorList>
    </citation>
    <scope>NUCLEOTIDE SEQUENCE</scope>
</reference>
<name>A0A8S3YVH1_9EUPU</name>
<dbReference type="PRINTS" id="PR01078">
    <property type="entry name" value="AMINACHANNEL"/>
</dbReference>
<evidence type="ECO:0000313" key="13">
    <source>
        <dbReference type="EMBL" id="CAG5119341.1"/>
    </source>
</evidence>
<keyword evidence="4 11" id="KW-0812">Transmembrane</keyword>
<evidence type="ECO:0000313" key="14">
    <source>
        <dbReference type="Proteomes" id="UP000678393"/>
    </source>
</evidence>
<accession>A0A8S3YVH1</accession>
<evidence type="ECO:0000256" key="11">
    <source>
        <dbReference type="RuleBase" id="RU000679"/>
    </source>
</evidence>
<proteinExistence type="inferred from homology"/>
<evidence type="ECO:0000256" key="2">
    <source>
        <dbReference type="ARBA" id="ARBA00022448"/>
    </source>
</evidence>
<dbReference type="Gene3D" id="1.10.287.770">
    <property type="entry name" value="YojJ-like"/>
    <property type="match status" value="1"/>
</dbReference>
<dbReference type="PANTHER" id="PTHR11690">
    <property type="entry name" value="AMILORIDE-SENSITIVE SODIUM CHANNEL-RELATED"/>
    <property type="match status" value="1"/>
</dbReference>
<evidence type="ECO:0000256" key="4">
    <source>
        <dbReference type="ARBA" id="ARBA00022692"/>
    </source>
</evidence>
<evidence type="ECO:0000256" key="12">
    <source>
        <dbReference type="SAM" id="Phobius"/>
    </source>
</evidence>
<keyword evidence="2 11" id="KW-0813">Transport</keyword>
<gene>
    <name evidence="13" type="ORF">CUNI_LOCUS4899</name>
</gene>
<comment type="caution">
    <text evidence="13">The sequence shown here is derived from an EMBL/GenBank/DDBJ whole genome shotgun (WGS) entry which is preliminary data.</text>
</comment>
<keyword evidence="9 11" id="KW-0739">Sodium transport</keyword>
<dbReference type="InterPro" id="IPR001873">
    <property type="entry name" value="ENaC"/>
</dbReference>
<evidence type="ECO:0000256" key="1">
    <source>
        <dbReference type="ARBA" id="ARBA00004141"/>
    </source>
</evidence>
<protein>
    <recommendedName>
        <fullName evidence="15">Amiloride-sensitive sodium channel</fullName>
    </recommendedName>
</protein>
<organism evidence="13 14">
    <name type="scientific">Candidula unifasciata</name>
    <dbReference type="NCBI Taxonomy" id="100452"/>
    <lineage>
        <taxon>Eukaryota</taxon>
        <taxon>Metazoa</taxon>
        <taxon>Spiralia</taxon>
        <taxon>Lophotrochozoa</taxon>
        <taxon>Mollusca</taxon>
        <taxon>Gastropoda</taxon>
        <taxon>Heterobranchia</taxon>
        <taxon>Euthyneura</taxon>
        <taxon>Panpulmonata</taxon>
        <taxon>Eupulmonata</taxon>
        <taxon>Stylommatophora</taxon>
        <taxon>Helicina</taxon>
        <taxon>Helicoidea</taxon>
        <taxon>Geomitridae</taxon>
        <taxon>Candidula</taxon>
    </lineage>
</organism>
<dbReference type="PANTHER" id="PTHR11690:SF248">
    <property type="entry name" value="PICKPOCKET 17, ISOFORM A"/>
    <property type="match status" value="1"/>
</dbReference>
<evidence type="ECO:0000256" key="5">
    <source>
        <dbReference type="ARBA" id="ARBA00022989"/>
    </source>
</evidence>
<dbReference type="GO" id="GO:0015280">
    <property type="term" value="F:ligand-gated sodium channel activity"/>
    <property type="evidence" value="ECO:0007669"/>
    <property type="project" value="TreeGrafter"/>
</dbReference>
<comment type="similarity">
    <text evidence="11">Belongs to the amiloride-sensitive sodium channel (TC 1.A.6) family.</text>
</comment>
<keyword evidence="3 11" id="KW-0894">Sodium channel</keyword>
<dbReference type="OrthoDB" id="6021021at2759"/>
<dbReference type="Gene3D" id="2.60.470.10">
    <property type="entry name" value="Acid-sensing ion channels like domains"/>
    <property type="match status" value="1"/>
</dbReference>
<keyword evidence="7 11" id="KW-0406">Ion transport</keyword>
<evidence type="ECO:0000256" key="9">
    <source>
        <dbReference type="ARBA" id="ARBA00023201"/>
    </source>
</evidence>
<keyword evidence="6" id="KW-0915">Sodium</keyword>
<comment type="subcellular location">
    <subcellularLocation>
        <location evidence="1">Membrane</location>
        <topology evidence="1">Multi-pass membrane protein</topology>
    </subcellularLocation>
</comment>
<evidence type="ECO:0000256" key="8">
    <source>
        <dbReference type="ARBA" id="ARBA00023136"/>
    </source>
</evidence>
<dbReference type="EMBL" id="CAJHNH020000689">
    <property type="protein sequence ID" value="CAG5119341.1"/>
    <property type="molecule type" value="Genomic_DNA"/>
</dbReference>
<evidence type="ECO:0000256" key="7">
    <source>
        <dbReference type="ARBA" id="ARBA00023065"/>
    </source>
</evidence>
<keyword evidence="5 12" id="KW-1133">Transmembrane helix</keyword>
<keyword evidence="8 12" id="KW-0472">Membrane</keyword>
<sequence length="331" mass="38078">MSDMLVKCYFNREACSEDNFTHTDTVSYGRFYTFRIEDSLLRHVTRPGPKNGLILELNIEQYEYLPTTSLAGVNVIIHPSNEIPFPEDGGILAQPGAVTRIGIKQELTQRLPSPYSNCIGANGQSSSQRSFYKNTKYMQNACMKSCYQMTIFEKCGCCDVGMPCDYYDIFNVDRNATETNHSLKMCVFWDDFYCQSGVESLFLKRELDCNERCPPACDRTIFDVVVSTALWPPDSKMQDFLDNVENTYVKNMHFEDNAAFERFIHSNFLRIEIFLESLEFTEFTAQAKYDWNLLLGTIGGLLGLWLGFSLLTTMEIFEVLIETVLYCVRRK</sequence>
<dbReference type="AlphaFoldDB" id="A0A8S3YVH1"/>
<dbReference type="Pfam" id="PF00858">
    <property type="entry name" value="ASC"/>
    <property type="match status" value="1"/>
</dbReference>
<evidence type="ECO:0000256" key="6">
    <source>
        <dbReference type="ARBA" id="ARBA00023053"/>
    </source>
</evidence>
<feature type="transmembrane region" description="Helical" evidence="12">
    <location>
        <begin position="291"/>
        <end position="311"/>
    </location>
</feature>
<keyword evidence="14" id="KW-1185">Reference proteome</keyword>
<keyword evidence="10 11" id="KW-0407">Ion channel</keyword>
<dbReference type="GO" id="GO:0005886">
    <property type="term" value="C:plasma membrane"/>
    <property type="evidence" value="ECO:0007669"/>
    <property type="project" value="TreeGrafter"/>
</dbReference>
<evidence type="ECO:0000256" key="10">
    <source>
        <dbReference type="ARBA" id="ARBA00023303"/>
    </source>
</evidence>